<dbReference type="VEuPathDB" id="AmoebaDB:NAEGRDRAFT_72150"/>
<accession>D2VT26</accession>
<dbReference type="InParanoid" id="D2VT26"/>
<dbReference type="KEGG" id="ngr:NAEGRDRAFT_72150"/>
<dbReference type="EMBL" id="GG738895">
    <property type="protein sequence ID" value="EFC40073.1"/>
    <property type="molecule type" value="Genomic_DNA"/>
</dbReference>
<dbReference type="CDD" id="cd09917">
    <property type="entry name" value="F-box_SF"/>
    <property type="match status" value="1"/>
</dbReference>
<sequence length="303" mass="34919">MIQFLDPNVVQFEILPHLDDRSVISLLSTCKIVHQVISIPDYIETKLKIMDEEILSQKFNELEQSPIQVNRINEIFRLAYLNFREGMFQTEKQLIGTVKVDEAQCYGKLKSQYTLLKRYVFKNSNKLSPHCNRSVFSGSTGFWNSHSVDFKISKENTIYYWSIVLTAYDWKISNGWAIIVGFAEEDAVSSLYDKWILYGYCIKSNATVTSSYKLYSEHSVNTEGDVIGIECYIQNKTVYFNVYSPSRNHQTFQFEYVNSNIVPMVSLVDSQSLQLLSLLPWDGHVESLKSFGECATKICTAEE</sequence>
<dbReference type="Proteomes" id="UP000006671">
    <property type="component" value="Unassembled WGS sequence"/>
</dbReference>
<evidence type="ECO:0000313" key="1">
    <source>
        <dbReference type="EMBL" id="EFC40073.1"/>
    </source>
</evidence>
<dbReference type="AlphaFoldDB" id="D2VT26"/>
<keyword evidence="2" id="KW-1185">Reference proteome</keyword>
<name>D2VT26_NAEGR</name>
<dbReference type="InterPro" id="IPR043136">
    <property type="entry name" value="B30.2/SPRY_sf"/>
</dbReference>
<dbReference type="OMA" id="RVEYSEY"/>
<proteinExistence type="predicted"/>
<protein>
    <submittedName>
        <fullName evidence="1">Predicted protein</fullName>
    </submittedName>
</protein>
<reference evidence="1 2" key="1">
    <citation type="journal article" date="2010" name="Cell">
        <title>The genome of Naegleria gruberi illuminates early eukaryotic versatility.</title>
        <authorList>
            <person name="Fritz-Laylin L.K."/>
            <person name="Prochnik S.E."/>
            <person name="Ginger M.L."/>
            <person name="Dacks J.B."/>
            <person name="Carpenter M.L."/>
            <person name="Field M.C."/>
            <person name="Kuo A."/>
            <person name="Paredez A."/>
            <person name="Chapman J."/>
            <person name="Pham J."/>
            <person name="Shu S."/>
            <person name="Neupane R."/>
            <person name="Cipriano M."/>
            <person name="Mancuso J."/>
            <person name="Tu H."/>
            <person name="Salamov A."/>
            <person name="Lindquist E."/>
            <person name="Shapiro H."/>
            <person name="Lucas S."/>
            <person name="Grigoriev I.V."/>
            <person name="Cande W.Z."/>
            <person name="Fulton C."/>
            <person name="Rokhsar D.S."/>
            <person name="Dawson S.C."/>
        </authorList>
    </citation>
    <scope>NUCLEOTIDE SEQUENCE [LARGE SCALE GENOMIC DNA]</scope>
    <source>
        <strain evidence="1 2">NEG-M</strain>
    </source>
</reference>
<dbReference type="RefSeq" id="XP_002672817.1">
    <property type="nucleotide sequence ID" value="XM_002672771.1"/>
</dbReference>
<gene>
    <name evidence="1" type="ORF">NAEGRDRAFT_72150</name>
</gene>
<evidence type="ECO:0000313" key="2">
    <source>
        <dbReference type="Proteomes" id="UP000006671"/>
    </source>
</evidence>
<dbReference type="Gene3D" id="2.60.120.920">
    <property type="match status" value="1"/>
</dbReference>
<dbReference type="GeneID" id="8854544"/>
<organism evidence="2">
    <name type="scientific">Naegleria gruberi</name>
    <name type="common">Amoeba</name>
    <dbReference type="NCBI Taxonomy" id="5762"/>
    <lineage>
        <taxon>Eukaryota</taxon>
        <taxon>Discoba</taxon>
        <taxon>Heterolobosea</taxon>
        <taxon>Tetramitia</taxon>
        <taxon>Eutetramitia</taxon>
        <taxon>Vahlkampfiidae</taxon>
        <taxon>Naegleria</taxon>
    </lineage>
</organism>